<dbReference type="RefSeq" id="WP_093144738.1">
    <property type="nucleotide sequence ID" value="NZ_BMWO01000004.1"/>
</dbReference>
<dbReference type="PANTHER" id="PTHR30461:SF23">
    <property type="entry name" value="DNA RECOMBINASE-RELATED"/>
    <property type="match status" value="1"/>
</dbReference>
<dbReference type="Gene3D" id="3.90.1750.20">
    <property type="entry name" value="Putative Large Serine Recombinase, Chain B, Domain 2"/>
    <property type="match status" value="1"/>
</dbReference>
<proteinExistence type="predicted"/>
<evidence type="ECO:0000256" key="1">
    <source>
        <dbReference type="SAM" id="Coils"/>
    </source>
</evidence>
<evidence type="ECO:0000313" key="4">
    <source>
        <dbReference type="EMBL" id="SDE99333.1"/>
    </source>
</evidence>
<dbReference type="Proteomes" id="UP000199321">
    <property type="component" value="Unassembled WGS sequence"/>
</dbReference>
<sequence>MLAIYTRLSREDEDSNSIENQTREGKNFASSNGYTDFEIYNEGEGISGAAEIYLRPQFERMINDMKSGKIKVIYARKQERLERNTRTWGEFLSIVFEKDIKVYYSGNLQDLNTAEGIMLANIVSSFNTYTIDKQSYLTKKSLLDNIKEGKSHGILAYGYTKDEKGLMIIEEEEANTIKSMYELHSDGVGSKRIAEKLNHDKIKTRYAKLSGIRTYKNKHNDIIIKNKSEIKWTDKQVQDILKNPLYKGIRIWKGENYKAPRIVSDDLWDASMSAFISNKNNRGKKVFHKYLLKNLITCGVCGRNIYGRSRKDKSDHFYMCSSKRFKLSDRDCDTKTSRSANIDGLDNFVIGIMRREQGGMNTLENYFKSRDIKSDIDIIKNDIEKNYEKLSKEKKRLNIATNARLDEEFSKEEFSDIKKRLDNKIQEIQEDIKIKSKNLIEQEKTNQVYTNSKNLNWSYSDLETLDFNTQRKLIHQSIERIYMYFDFENKKYRIGFKWHAIPEIQYFVASVKKSGHLSFEGSAGSIKSTNKLEEIKENLKSNKNFEVLYKTSFAIFTPDPVMYDTF</sequence>
<dbReference type="InterPro" id="IPR025827">
    <property type="entry name" value="Zn_ribbon_recom_dom"/>
</dbReference>
<evidence type="ECO:0000313" key="5">
    <source>
        <dbReference type="Proteomes" id="UP000199321"/>
    </source>
</evidence>
<dbReference type="InterPro" id="IPR006119">
    <property type="entry name" value="Resolv_N"/>
</dbReference>
<dbReference type="GO" id="GO:0003677">
    <property type="term" value="F:DNA binding"/>
    <property type="evidence" value="ECO:0007669"/>
    <property type="project" value="InterPro"/>
</dbReference>
<reference evidence="4 5" key="1">
    <citation type="submission" date="2016-10" db="EMBL/GenBank/DDBJ databases">
        <authorList>
            <person name="de Groot N.N."/>
        </authorList>
    </citation>
    <scope>NUCLEOTIDE SEQUENCE [LARGE SCALE GENOMIC DNA]</scope>
    <source>
        <strain evidence="4 5">DSM 16195</strain>
    </source>
</reference>
<dbReference type="InterPro" id="IPR011109">
    <property type="entry name" value="DNA_bind_recombinase_dom"/>
</dbReference>
<organism evidence="4 5">
    <name type="scientific">Ulvibacter litoralis</name>
    <dbReference type="NCBI Taxonomy" id="227084"/>
    <lineage>
        <taxon>Bacteria</taxon>
        <taxon>Pseudomonadati</taxon>
        <taxon>Bacteroidota</taxon>
        <taxon>Flavobacteriia</taxon>
        <taxon>Flavobacteriales</taxon>
        <taxon>Flavobacteriaceae</taxon>
        <taxon>Ulvibacter</taxon>
    </lineage>
</organism>
<feature type="domain" description="Recombinase" evidence="3">
    <location>
        <begin position="156"/>
        <end position="283"/>
    </location>
</feature>
<feature type="domain" description="Resolvase/invertase-type recombinase catalytic" evidence="2">
    <location>
        <begin position="1"/>
        <end position="149"/>
    </location>
</feature>
<dbReference type="PROSITE" id="PS51737">
    <property type="entry name" value="RECOMBINASE_DNA_BIND"/>
    <property type="match status" value="1"/>
</dbReference>
<gene>
    <name evidence="4" type="ORF">SAMN05421855_10472</name>
</gene>
<dbReference type="Gene3D" id="3.40.50.1390">
    <property type="entry name" value="Resolvase, N-terminal catalytic domain"/>
    <property type="match status" value="1"/>
</dbReference>
<dbReference type="InterPro" id="IPR038109">
    <property type="entry name" value="DNA_bind_recomb_sf"/>
</dbReference>
<dbReference type="Pfam" id="PF13408">
    <property type="entry name" value="Zn_ribbon_recom"/>
    <property type="match status" value="1"/>
</dbReference>
<dbReference type="SMART" id="SM00857">
    <property type="entry name" value="Resolvase"/>
    <property type="match status" value="1"/>
</dbReference>
<dbReference type="CDD" id="cd00338">
    <property type="entry name" value="Ser_Recombinase"/>
    <property type="match status" value="1"/>
</dbReference>
<dbReference type="PANTHER" id="PTHR30461">
    <property type="entry name" value="DNA-INVERTASE FROM LAMBDOID PROPHAGE"/>
    <property type="match status" value="1"/>
</dbReference>
<evidence type="ECO:0000259" key="3">
    <source>
        <dbReference type="PROSITE" id="PS51737"/>
    </source>
</evidence>
<dbReference type="STRING" id="227084.SAMN05421855_10472"/>
<dbReference type="Pfam" id="PF07508">
    <property type="entry name" value="Recombinase"/>
    <property type="match status" value="1"/>
</dbReference>
<name>A0A1G7HG97_9FLAO</name>
<evidence type="ECO:0000259" key="2">
    <source>
        <dbReference type="PROSITE" id="PS51736"/>
    </source>
</evidence>
<dbReference type="PROSITE" id="PS51736">
    <property type="entry name" value="RECOMBINASES_3"/>
    <property type="match status" value="1"/>
</dbReference>
<keyword evidence="5" id="KW-1185">Reference proteome</keyword>
<dbReference type="InterPro" id="IPR036162">
    <property type="entry name" value="Resolvase-like_N_sf"/>
</dbReference>
<dbReference type="EMBL" id="FNBA01000004">
    <property type="protein sequence ID" value="SDE99333.1"/>
    <property type="molecule type" value="Genomic_DNA"/>
</dbReference>
<dbReference type="OrthoDB" id="1094757at2"/>
<keyword evidence="1" id="KW-0175">Coiled coil</keyword>
<feature type="coiled-coil region" evidence="1">
    <location>
        <begin position="380"/>
        <end position="445"/>
    </location>
</feature>
<accession>A0A1G7HG97</accession>
<dbReference type="GO" id="GO:0000150">
    <property type="term" value="F:DNA strand exchange activity"/>
    <property type="evidence" value="ECO:0007669"/>
    <property type="project" value="InterPro"/>
</dbReference>
<dbReference type="AlphaFoldDB" id="A0A1G7HG97"/>
<dbReference type="SUPFAM" id="SSF53041">
    <property type="entry name" value="Resolvase-like"/>
    <property type="match status" value="1"/>
</dbReference>
<dbReference type="InterPro" id="IPR050639">
    <property type="entry name" value="SSR_resolvase"/>
</dbReference>
<dbReference type="Pfam" id="PF00239">
    <property type="entry name" value="Resolvase"/>
    <property type="match status" value="1"/>
</dbReference>
<protein>
    <submittedName>
        <fullName evidence="4">Site-specific DNA recombinase</fullName>
    </submittedName>
</protein>